<reference evidence="1 2" key="1">
    <citation type="submission" date="2019-06" db="EMBL/GenBank/DDBJ databases">
        <authorList>
            <person name="Jiang L."/>
        </authorList>
    </citation>
    <scope>NUCLEOTIDE SEQUENCE [LARGE SCALE GENOMIC DNA]</scope>
    <source>
        <strain evidence="1 2">YIM 48858</strain>
    </source>
</reference>
<dbReference type="Gene3D" id="3.40.50.720">
    <property type="entry name" value="NAD(P)-binding Rossmann-like Domain"/>
    <property type="match status" value="1"/>
</dbReference>
<comment type="caution">
    <text evidence="1">The sequence shown here is derived from an EMBL/GenBank/DDBJ whole genome shotgun (WGS) entry which is preliminary data.</text>
</comment>
<organism evidence="1 2">
    <name type="scientific">Rubellimicrobium roseum</name>
    <dbReference type="NCBI Taxonomy" id="687525"/>
    <lineage>
        <taxon>Bacteria</taxon>
        <taxon>Pseudomonadati</taxon>
        <taxon>Pseudomonadota</taxon>
        <taxon>Alphaproteobacteria</taxon>
        <taxon>Rhodobacterales</taxon>
        <taxon>Roseobacteraceae</taxon>
        <taxon>Rubellimicrobium</taxon>
    </lineage>
</organism>
<sequence length="80" mass="8700">MPIAALQKAAGVRVVWAMPNAAAETGRSYRPWLAGRAVIAADRAIVRALLARVGTKDEVRDEGEIDYLTALSGWGRPIRR</sequence>
<dbReference type="AlphaFoldDB" id="A0A5C4NGH2"/>
<evidence type="ECO:0000313" key="2">
    <source>
        <dbReference type="Proteomes" id="UP000305709"/>
    </source>
</evidence>
<protein>
    <submittedName>
        <fullName evidence="1">Uncharacterized protein</fullName>
    </submittedName>
</protein>
<dbReference type="EMBL" id="VDFV01000009">
    <property type="protein sequence ID" value="TNC72146.1"/>
    <property type="molecule type" value="Genomic_DNA"/>
</dbReference>
<proteinExistence type="predicted"/>
<gene>
    <name evidence="1" type="ORF">FHG71_08795</name>
</gene>
<keyword evidence="2" id="KW-1185">Reference proteome</keyword>
<name>A0A5C4NGH2_9RHOB</name>
<dbReference type="Proteomes" id="UP000305709">
    <property type="component" value="Unassembled WGS sequence"/>
</dbReference>
<evidence type="ECO:0000313" key="1">
    <source>
        <dbReference type="EMBL" id="TNC72146.1"/>
    </source>
</evidence>
<accession>A0A5C4NGH2</accession>